<dbReference type="EMBL" id="MT141434">
    <property type="protein sequence ID" value="QJA61224.1"/>
    <property type="molecule type" value="Genomic_DNA"/>
</dbReference>
<gene>
    <name evidence="1" type="ORF">MM415B00972_0021</name>
</gene>
<accession>A0A6M3IV21</accession>
<sequence>MQKLSTGDDATLGNYRKLAVAVFGEGKATKFLDDKIQASPNGEQEEVLADERQMVHLLGTMTFQ</sequence>
<evidence type="ECO:0000313" key="1">
    <source>
        <dbReference type="EMBL" id="QJA61224.1"/>
    </source>
</evidence>
<organism evidence="1">
    <name type="scientific">viral metagenome</name>
    <dbReference type="NCBI Taxonomy" id="1070528"/>
    <lineage>
        <taxon>unclassified sequences</taxon>
        <taxon>metagenomes</taxon>
        <taxon>organismal metagenomes</taxon>
    </lineage>
</organism>
<reference evidence="1" key="1">
    <citation type="submission" date="2020-03" db="EMBL/GenBank/DDBJ databases">
        <title>The deep terrestrial virosphere.</title>
        <authorList>
            <person name="Holmfeldt K."/>
            <person name="Nilsson E."/>
            <person name="Simone D."/>
            <person name="Lopez-Fernandez M."/>
            <person name="Wu X."/>
            <person name="de Brujin I."/>
            <person name="Lundin D."/>
            <person name="Andersson A."/>
            <person name="Bertilsson S."/>
            <person name="Dopson M."/>
        </authorList>
    </citation>
    <scope>NUCLEOTIDE SEQUENCE</scope>
    <source>
        <strain evidence="1">MM415B00972</strain>
    </source>
</reference>
<dbReference type="AlphaFoldDB" id="A0A6M3IV21"/>
<protein>
    <submittedName>
        <fullName evidence="1">Uncharacterized protein</fullName>
    </submittedName>
</protein>
<name>A0A6M3IV21_9ZZZZ</name>
<proteinExistence type="predicted"/>